<dbReference type="InterPro" id="IPR021708">
    <property type="entry name" value="DUF3291"/>
</dbReference>
<dbReference type="AlphaFoldDB" id="A0A167H5S3"/>
<comment type="caution">
    <text evidence="2">The sequence shown here is derived from an EMBL/GenBank/DDBJ whole genome shotgun (WGS) entry which is preliminary data.</text>
</comment>
<dbReference type="Proteomes" id="UP000077013">
    <property type="component" value="Unassembled WGS sequence"/>
</dbReference>
<keyword evidence="3" id="KW-1185">Reference proteome</keyword>
<dbReference type="RefSeq" id="WP_068593073.1">
    <property type="nucleotide sequence ID" value="NZ_LRXL01000045.1"/>
</dbReference>
<reference evidence="2 3" key="1">
    <citation type="submission" date="2016-02" db="EMBL/GenBank/DDBJ databases">
        <title>Ulvibacter sp. LPB0005, isolated from Thais luteostoma.</title>
        <authorList>
            <person name="Shin S.-K."/>
            <person name="Yi H."/>
        </authorList>
    </citation>
    <scope>NUCLEOTIDE SEQUENCE [LARGE SCALE GENOMIC DNA]</scope>
    <source>
        <strain evidence="2 3">LPB0005</strain>
    </source>
</reference>
<feature type="domain" description="DUF3291" evidence="1">
    <location>
        <begin position="3"/>
        <end position="138"/>
    </location>
</feature>
<organism evidence="2 3">
    <name type="scientific">Cochleicola gelatinilyticus</name>
    <dbReference type="NCBI Taxonomy" id="1763537"/>
    <lineage>
        <taxon>Bacteria</taxon>
        <taxon>Pseudomonadati</taxon>
        <taxon>Bacteroidota</taxon>
        <taxon>Flavobacteriia</taxon>
        <taxon>Flavobacteriales</taxon>
        <taxon>Flavobacteriaceae</taxon>
        <taxon>Cochleicola</taxon>
    </lineage>
</organism>
<evidence type="ECO:0000259" key="1">
    <source>
        <dbReference type="Pfam" id="PF11695"/>
    </source>
</evidence>
<evidence type="ECO:0000313" key="2">
    <source>
        <dbReference type="EMBL" id="OAB78244.1"/>
    </source>
</evidence>
<proteinExistence type="predicted"/>
<dbReference type="Pfam" id="PF11695">
    <property type="entry name" value="DUF3291"/>
    <property type="match status" value="1"/>
</dbReference>
<dbReference type="STRING" id="1763537.ULVI_12265"/>
<dbReference type="InterPro" id="IPR011008">
    <property type="entry name" value="Dimeric_a/b-barrel"/>
</dbReference>
<dbReference type="SUPFAM" id="SSF54909">
    <property type="entry name" value="Dimeric alpha+beta barrel"/>
    <property type="match status" value="1"/>
</dbReference>
<gene>
    <name evidence="2" type="ORF">ULVI_12265</name>
</gene>
<dbReference type="OrthoDB" id="2376237at2"/>
<accession>A0A167H5S3</accession>
<evidence type="ECO:0000313" key="3">
    <source>
        <dbReference type="Proteomes" id="UP000077013"/>
    </source>
</evidence>
<sequence>MHLAQLNIAEAIETMEHPMMSSFMENVDRINELAEKSPGFVWRLSNEEESNTPVFNSTIIAVNLSIWKDRESLFQFVYASNHVEILKRKSEWFKKTPKLHMVLWYIEEGHIPSIKEASERLLYLQEHGESPFAFSFKSSF</sequence>
<protein>
    <recommendedName>
        <fullName evidence="1">DUF3291 domain-containing protein</fullName>
    </recommendedName>
</protein>
<name>A0A167H5S3_9FLAO</name>
<dbReference type="EMBL" id="LRXL01000045">
    <property type="protein sequence ID" value="OAB78244.1"/>
    <property type="molecule type" value="Genomic_DNA"/>
</dbReference>